<dbReference type="Gene3D" id="3.20.20.140">
    <property type="entry name" value="Metal-dependent hydrolases"/>
    <property type="match status" value="2"/>
</dbReference>
<dbReference type="GO" id="GO:0016810">
    <property type="term" value="F:hydrolase activity, acting on carbon-nitrogen (but not peptide) bonds"/>
    <property type="evidence" value="ECO:0007669"/>
    <property type="project" value="InterPro"/>
</dbReference>
<evidence type="ECO:0000256" key="1">
    <source>
        <dbReference type="ARBA" id="ARBA00009820"/>
    </source>
</evidence>
<evidence type="ECO:0000313" key="5">
    <source>
        <dbReference type="Proteomes" id="UP000264589"/>
    </source>
</evidence>
<reference evidence="4 5" key="1">
    <citation type="submission" date="2018-08" db="EMBL/GenBank/DDBJ databases">
        <title>Parvularcula sp. SM1705, isolated from surface water of the South Sea China.</title>
        <authorList>
            <person name="Sun L."/>
        </authorList>
    </citation>
    <scope>NUCLEOTIDE SEQUENCE [LARGE SCALE GENOMIC DNA]</scope>
    <source>
        <strain evidence="4 5">SM1705</strain>
    </source>
</reference>
<dbReference type="EMBL" id="QUQO01000001">
    <property type="protein sequence ID" value="RFB05861.1"/>
    <property type="molecule type" value="Genomic_DNA"/>
</dbReference>
<keyword evidence="4" id="KW-0378">Hydrolase</keyword>
<sequence length="1092" mass="118299">MKKLLLSTALAALFALPAVAQEAGQGTENEEKKDEKWDVANPPLPMREVTINVDEGTWMNVDVSPDGRMLAFDLLGDIYTMPISGGTPTRIAEGMPWEMQPKFSPDGEMIAFTSDREGGDNIWVMNVDGSDKRSITSEKFRLLNEPDWSPDGTYIAARKHFTTARSLGTGEVWLYHLGGGGGVALVEKPGSSYQKELGEPVFSPDGGSIYYTRSTSGGNTFVYADDSNGEIFAIEKYDLETGDRSDVIGGAGGAVRPTPSPDGRKLAFVKRERGLSGLYVKDLRSGAITKIYDDLDQDMQETWGVHGLYPAMDWMPDSREIVFWAGGKIMRADMSGNAEVIPFTVNDTRDVIDPPRPQVEVAPDSFETRMPRYAAVSPDGNRVVFQSLGKLYVKSLSGGAPRRLTRSGDGVRELSPSWSRDGRRLVYVEWTDAELGKVKTVTASGGGARTVTNRPGHYANPVFSPNGNTIVFERGSGGYLLSDLWSDNPGIYSVPASGGEQRLVSQSGFNPQFGASNDRLFVTTGGGDGFSFVSMDMNGEAQRTHATGELVPEWEISPTGKHVAFRDNYGAYVMPLLPGPQKVGGGKGGSAVPVVKASEGGATFMSWSEDGETLNWTLGPVLYSAGLDEMVPTAPKGEDDEGYTPPESGVSLSIDVRADKPNGAVILSGAKIVTMADEDGGVIEDGVIVVQNNRIVGIGKAGEVPEPSGAKRVDVSGKTIVPGFVDAHAHGPYSDDGIVPDQNWSTIAHLALGVTTIFDPSTSYDSFAASEMQRAGMILAPRIYTTGEIVYGAKSPYRYADIQTYDDALAHVHRLKTQGAHGIKNYNQPRRDQRQQVVKAAIEENLIVVPEGGSLFTMDMSLIQDGNTSVEHNIPQRVLYEDVLSFWEQTEVAYTPTLVVTYGGLGGDPYWRYKMDVWKHPILSAHVPPHILQPSSVRSTKAPEEDFVDQYAAHQAKRLADRGIKVSIGAHGQEEGLAAHWEMWSFARGGMSPIEVLRTATVSPAQHLGFWADIGSLEEGKLADLVILDADPLEDISNTDKISYVMQNGRLYEADTMNETVTGDRQRAPYYWETSGGGVRPVGGVAHTAHQD</sequence>
<evidence type="ECO:0000313" key="4">
    <source>
        <dbReference type="EMBL" id="RFB05861.1"/>
    </source>
</evidence>
<proteinExistence type="inferred from homology"/>
<dbReference type="InterPro" id="IPR032466">
    <property type="entry name" value="Metal_Hydrolase"/>
</dbReference>
<comment type="caution">
    <text evidence="4">The sequence shown here is derived from an EMBL/GenBank/DDBJ whole genome shotgun (WGS) entry which is preliminary data.</text>
</comment>
<name>A0A371RK88_9PROT</name>
<keyword evidence="5" id="KW-1185">Reference proteome</keyword>
<dbReference type="InterPro" id="IPR006680">
    <property type="entry name" value="Amidohydro-rel"/>
</dbReference>
<accession>A0A371RK88</accession>
<feature type="domain" description="Amidohydrolase-related" evidence="3">
    <location>
        <begin position="956"/>
        <end position="1051"/>
    </location>
</feature>
<dbReference type="InParanoid" id="A0A371RK88"/>
<dbReference type="SUPFAM" id="SSF82171">
    <property type="entry name" value="DPP6 N-terminal domain-like"/>
    <property type="match status" value="1"/>
</dbReference>
<feature type="signal peptide" evidence="2">
    <location>
        <begin position="1"/>
        <end position="20"/>
    </location>
</feature>
<dbReference type="OrthoDB" id="9758793at2"/>
<evidence type="ECO:0000256" key="2">
    <source>
        <dbReference type="SAM" id="SignalP"/>
    </source>
</evidence>
<comment type="similarity">
    <text evidence="1">Belongs to the TolB family.</text>
</comment>
<dbReference type="Proteomes" id="UP000264589">
    <property type="component" value="Unassembled WGS sequence"/>
</dbReference>
<gene>
    <name evidence="4" type="ORF">DX908_11630</name>
</gene>
<protein>
    <submittedName>
        <fullName evidence="4">Amidohydrolase</fullName>
    </submittedName>
</protein>
<dbReference type="SUPFAM" id="SSF51556">
    <property type="entry name" value="Metallo-dependent hydrolases"/>
    <property type="match status" value="1"/>
</dbReference>
<dbReference type="InterPro" id="IPR011659">
    <property type="entry name" value="WD40"/>
</dbReference>
<dbReference type="Pfam" id="PF01979">
    <property type="entry name" value="Amidohydro_1"/>
    <property type="match status" value="1"/>
</dbReference>
<dbReference type="RefSeq" id="WP_116392493.1">
    <property type="nucleotide sequence ID" value="NZ_QUQO01000001.1"/>
</dbReference>
<dbReference type="PANTHER" id="PTHR36842:SF1">
    <property type="entry name" value="PROTEIN TOLB"/>
    <property type="match status" value="1"/>
</dbReference>
<dbReference type="AlphaFoldDB" id="A0A371RK88"/>
<dbReference type="Gene3D" id="2.120.10.30">
    <property type="entry name" value="TolB, C-terminal domain"/>
    <property type="match status" value="3"/>
</dbReference>
<dbReference type="InterPro" id="IPR011042">
    <property type="entry name" value="6-blade_b-propeller_TolB-like"/>
</dbReference>
<dbReference type="Pfam" id="PF07676">
    <property type="entry name" value="PD40"/>
    <property type="match status" value="5"/>
</dbReference>
<keyword evidence="2" id="KW-0732">Signal</keyword>
<evidence type="ECO:0000259" key="3">
    <source>
        <dbReference type="Pfam" id="PF01979"/>
    </source>
</evidence>
<dbReference type="PANTHER" id="PTHR36842">
    <property type="entry name" value="PROTEIN TOLB HOMOLOG"/>
    <property type="match status" value="1"/>
</dbReference>
<dbReference type="SUPFAM" id="SSF51338">
    <property type="entry name" value="Composite domain of metallo-dependent hydrolases"/>
    <property type="match status" value="1"/>
</dbReference>
<organism evidence="4 5">
    <name type="scientific">Parvularcula marina</name>
    <dbReference type="NCBI Taxonomy" id="2292771"/>
    <lineage>
        <taxon>Bacteria</taxon>
        <taxon>Pseudomonadati</taxon>
        <taxon>Pseudomonadota</taxon>
        <taxon>Alphaproteobacteria</taxon>
        <taxon>Parvularculales</taxon>
        <taxon>Parvularculaceae</taxon>
        <taxon>Parvularcula</taxon>
    </lineage>
</organism>
<feature type="chain" id="PRO_5016720893" evidence="2">
    <location>
        <begin position="21"/>
        <end position="1092"/>
    </location>
</feature>
<dbReference type="SUPFAM" id="SSF69304">
    <property type="entry name" value="Tricorn protease N-terminal domain"/>
    <property type="match status" value="1"/>
</dbReference>
<dbReference type="InterPro" id="IPR011059">
    <property type="entry name" value="Metal-dep_hydrolase_composite"/>
</dbReference>
<dbReference type="Gene3D" id="2.30.40.10">
    <property type="entry name" value="Urease, subunit C, domain 1"/>
    <property type="match status" value="2"/>
</dbReference>